<dbReference type="Proteomes" id="UP000176562">
    <property type="component" value="Chromosome"/>
</dbReference>
<accession>A0A1D9ME17</accession>
<dbReference type="GO" id="GO:0000271">
    <property type="term" value="P:polysaccharide biosynthetic process"/>
    <property type="evidence" value="ECO:0007669"/>
    <property type="project" value="InterPro"/>
</dbReference>
<dbReference type="AlphaFoldDB" id="A0A1D9ME17"/>
<gene>
    <name evidence="1" type="ORF">LPB142_12375</name>
</gene>
<dbReference type="KEGG" id="rhp:LPB142_12375"/>
<evidence type="ECO:0000313" key="1">
    <source>
        <dbReference type="EMBL" id="AOZ70020.1"/>
    </source>
</evidence>
<keyword evidence="2" id="KW-1185">Reference proteome</keyword>
<organism evidence="1 2">
    <name type="scientific">Rhodobacter xanthinilyticus</name>
    <dbReference type="NCBI Taxonomy" id="1850250"/>
    <lineage>
        <taxon>Bacteria</taxon>
        <taxon>Pseudomonadati</taxon>
        <taxon>Pseudomonadota</taxon>
        <taxon>Alphaproteobacteria</taxon>
        <taxon>Rhodobacterales</taxon>
        <taxon>Rhodobacter group</taxon>
        <taxon>Rhodobacter</taxon>
    </lineage>
</organism>
<evidence type="ECO:0000313" key="2">
    <source>
        <dbReference type="Proteomes" id="UP000176562"/>
    </source>
</evidence>
<name>A0A1D9ME17_9RHOB</name>
<reference evidence="1 2" key="1">
    <citation type="submission" date="2016-10" db="EMBL/GenBank/DDBJ databases">
        <title>Rhodobacter sp. LPB0142, isolated from sea water.</title>
        <authorList>
            <person name="Kim E."/>
            <person name="Yi H."/>
        </authorList>
    </citation>
    <scope>NUCLEOTIDE SEQUENCE [LARGE SCALE GENOMIC DNA]</scope>
    <source>
        <strain evidence="1 2">LPB0142</strain>
    </source>
</reference>
<dbReference type="RefSeq" id="WP_071166567.1">
    <property type="nucleotide sequence ID" value="NZ_CP017781.1"/>
</dbReference>
<evidence type="ECO:0008006" key="3">
    <source>
        <dbReference type="Google" id="ProtNLM"/>
    </source>
</evidence>
<dbReference type="GO" id="GO:0015774">
    <property type="term" value="P:polysaccharide transport"/>
    <property type="evidence" value="ECO:0007669"/>
    <property type="project" value="InterPro"/>
</dbReference>
<dbReference type="Pfam" id="PF05159">
    <property type="entry name" value="Capsule_synth"/>
    <property type="match status" value="1"/>
</dbReference>
<dbReference type="InterPro" id="IPR007833">
    <property type="entry name" value="Capsule_polysaccharide_synth"/>
</dbReference>
<protein>
    <recommendedName>
        <fullName evidence="3">Capsular biosynthesis protein</fullName>
    </recommendedName>
</protein>
<sequence length="318" mass="34336">MSPARVILHLPERYEALIEKRRRPLLYTRILDMIAARGGTALIGSRHPPRAPDGDLHITDNARAPGPGGLSAATAYLEDFWHLDPEGVLAGSSIRHETFRPRAVEGAAARAFVRGLRARFVAPRRGRYGQKRALERFPKGALAVFLQGPAPYRAGQAFCEAEVMVRTVLAGAEGRPVIVKAHPLALEEGRALIARLRAEGALGAQMIETDANIHDILAACAATISVNSAAAIEGFLHGKPALLFGQSDFAQAAVSVREPGAFGAALAQALGTDWPHVRFLYWYFGLHCLWLDDPDLEAKILAIFARAGFDAHRLGLAP</sequence>
<dbReference type="STRING" id="1850250.LPB142_12375"/>
<proteinExistence type="predicted"/>
<dbReference type="EMBL" id="CP017781">
    <property type="protein sequence ID" value="AOZ70020.1"/>
    <property type="molecule type" value="Genomic_DNA"/>
</dbReference>